<dbReference type="PROSITE" id="PS50817">
    <property type="entry name" value="INTEIN_N_TER"/>
    <property type="match status" value="1"/>
</dbReference>
<keyword evidence="4" id="KW-1185">Reference proteome</keyword>
<sequence>MLATNPCLTADMEVQLANGTTQPIGELATSDESVSVHTLNDGELVTRSASAFKTKEDVDVVRITTESGLSIRVTPDHEIRAENGEWVEASTSQPVTKSSVSPNLSQHHTEPNTR</sequence>
<evidence type="ECO:0000259" key="2">
    <source>
        <dbReference type="SMART" id="SM00306"/>
    </source>
</evidence>
<dbReference type="NCBIfam" id="TIGR01445">
    <property type="entry name" value="intein_Nterm"/>
    <property type="match status" value="1"/>
</dbReference>
<evidence type="ECO:0000313" key="4">
    <source>
        <dbReference type="Proteomes" id="UP001596407"/>
    </source>
</evidence>
<dbReference type="Gene3D" id="2.170.16.10">
    <property type="entry name" value="Hedgehog/Intein (Hint) domain"/>
    <property type="match status" value="1"/>
</dbReference>
<dbReference type="InterPro" id="IPR003587">
    <property type="entry name" value="Hint_dom_N"/>
</dbReference>
<comment type="caution">
    <text evidence="3">The sequence shown here is derived from an EMBL/GenBank/DDBJ whole genome shotgun (WGS) entry which is preliminary data.</text>
</comment>
<organism evidence="3 4">
    <name type="scientific">Halorussus caseinilyticus</name>
    <dbReference type="NCBI Taxonomy" id="3034025"/>
    <lineage>
        <taxon>Archaea</taxon>
        <taxon>Methanobacteriati</taxon>
        <taxon>Methanobacteriota</taxon>
        <taxon>Stenosarchaea group</taxon>
        <taxon>Halobacteria</taxon>
        <taxon>Halobacteriales</taxon>
        <taxon>Haladaptataceae</taxon>
        <taxon>Halorussus</taxon>
    </lineage>
</organism>
<dbReference type="SMART" id="SM00306">
    <property type="entry name" value="HintN"/>
    <property type="match status" value="1"/>
</dbReference>
<dbReference type="EMBL" id="JBHSZH010000005">
    <property type="protein sequence ID" value="MFC7082587.1"/>
    <property type="molecule type" value="Genomic_DNA"/>
</dbReference>
<protein>
    <recommendedName>
        <fullName evidence="2">Hint domain-containing protein</fullName>
    </recommendedName>
</protein>
<name>A0ABD5WQ01_9EURY</name>
<gene>
    <name evidence="3" type="ORF">ACFQJ6_23470</name>
</gene>
<dbReference type="InterPro" id="IPR006141">
    <property type="entry name" value="Intein_N"/>
</dbReference>
<dbReference type="SUPFAM" id="SSF51294">
    <property type="entry name" value="Hedgehog/intein (Hint) domain"/>
    <property type="match status" value="1"/>
</dbReference>
<proteinExistence type="predicted"/>
<dbReference type="CDD" id="cd00081">
    <property type="entry name" value="Hint"/>
    <property type="match status" value="1"/>
</dbReference>
<reference evidence="3 4" key="1">
    <citation type="journal article" date="2019" name="Int. J. Syst. Evol. Microbiol.">
        <title>The Global Catalogue of Microorganisms (GCM) 10K type strain sequencing project: providing services to taxonomists for standard genome sequencing and annotation.</title>
        <authorList>
            <consortium name="The Broad Institute Genomics Platform"/>
            <consortium name="The Broad Institute Genome Sequencing Center for Infectious Disease"/>
            <person name="Wu L."/>
            <person name="Ma J."/>
        </authorList>
    </citation>
    <scope>NUCLEOTIDE SEQUENCE [LARGE SCALE GENOMIC DNA]</scope>
    <source>
        <strain evidence="3 4">DT72</strain>
    </source>
</reference>
<dbReference type="Proteomes" id="UP001596407">
    <property type="component" value="Unassembled WGS sequence"/>
</dbReference>
<feature type="region of interest" description="Disordered" evidence="1">
    <location>
        <begin position="80"/>
        <end position="114"/>
    </location>
</feature>
<dbReference type="AlphaFoldDB" id="A0ABD5WQ01"/>
<feature type="compositionally biased region" description="Polar residues" evidence="1">
    <location>
        <begin position="89"/>
        <end position="106"/>
    </location>
</feature>
<evidence type="ECO:0000256" key="1">
    <source>
        <dbReference type="SAM" id="MobiDB-lite"/>
    </source>
</evidence>
<accession>A0ABD5WQ01</accession>
<feature type="domain" description="Hint" evidence="2">
    <location>
        <begin position="5"/>
        <end position="102"/>
    </location>
</feature>
<evidence type="ECO:0000313" key="3">
    <source>
        <dbReference type="EMBL" id="MFC7082587.1"/>
    </source>
</evidence>
<dbReference type="InterPro" id="IPR036844">
    <property type="entry name" value="Hint_dom_sf"/>
</dbReference>